<accession>A0A317ES24</accession>
<sequence>MLKNRDIIIVGQQAWDTEIGSNCKNIALEFSKTNRVLYVNPPLDRITKFRGKSDPKVQKRLDVISGDQNGLEKIAPNLYNLYPNKLIESINWLPGDFIFDLFNKINNKRFASCIKAAITELGLKDYILFNDSDIFRSFYLKELIHPSLSIYYSRDNMIATEYYRKHGLKLEPKIIAKNDLCTANSEYLKNYCKQFNPNAEYVGQGCDLSIFNDFHDDTETEEFNNIKLPIIGYVGVLTSARLDIDLISHLATNKPEWSIVLVGPEDEAFKNSNLHQLPNVHFLGPKSPEDLPKYVNLFDVCFNPQAINPLTIGNYPRKIDEYLAMGKPTVATRTESMVVFKDYVSLVDDKFEYVPAIEKLLEGNNSDLIEARKRFALSHSWENSVNLIYKAIDQTLKS</sequence>
<gene>
    <name evidence="2" type="ORF">DHW03_05205</name>
</gene>
<dbReference type="Gene3D" id="3.40.50.2000">
    <property type="entry name" value="Glycogen Phosphorylase B"/>
    <property type="match status" value="1"/>
</dbReference>
<dbReference type="Pfam" id="PF13692">
    <property type="entry name" value="Glyco_trans_1_4"/>
    <property type="match status" value="1"/>
</dbReference>
<evidence type="ECO:0000313" key="2">
    <source>
        <dbReference type="EMBL" id="PWS29222.1"/>
    </source>
</evidence>
<dbReference type="SUPFAM" id="SSF53756">
    <property type="entry name" value="UDP-Glycosyltransferase/glycogen phosphorylase"/>
    <property type="match status" value="1"/>
</dbReference>
<protein>
    <submittedName>
        <fullName evidence="2">Glycosyl transferase family 1</fullName>
    </submittedName>
</protein>
<reference evidence="2 3" key="1">
    <citation type="submission" date="2018-05" db="EMBL/GenBank/DDBJ databases">
        <title>Pedobacter paludis sp. nov., isolated from wetland soil.</title>
        <authorList>
            <person name="Zhang Y."/>
            <person name="Wang G."/>
        </authorList>
    </citation>
    <scope>NUCLEOTIDE SEQUENCE [LARGE SCALE GENOMIC DNA]</scope>
    <source>
        <strain evidence="2 3">KCTC22721</strain>
    </source>
</reference>
<dbReference type="Gene3D" id="3.40.50.11010">
    <property type="match status" value="1"/>
</dbReference>
<name>A0A317ES24_9SPHI</name>
<dbReference type="OrthoDB" id="9816564at2"/>
<dbReference type="GO" id="GO:0009103">
    <property type="term" value="P:lipopolysaccharide biosynthetic process"/>
    <property type="evidence" value="ECO:0007669"/>
    <property type="project" value="TreeGrafter"/>
</dbReference>
<dbReference type="PANTHER" id="PTHR46401">
    <property type="entry name" value="GLYCOSYLTRANSFERASE WBBK-RELATED"/>
    <property type="match status" value="1"/>
</dbReference>
<evidence type="ECO:0000256" key="1">
    <source>
        <dbReference type="ARBA" id="ARBA00022679"/>
    </source>
</evidence>
<comment type="caution">
    <text evidence="2">The sequence shown here is derived from an EMBL/GenBank/DDBJ whole genome shotgun (WGS) entry which is preliminary data.</text>
</comment>
<dbReference type="PANTHER" id="PTHR46401:SF2">
    <property type="entry name" value="GLYCOSYLTRANSFERASE WBBK-RELATED"/>
    <property type="match status" value="1"/>
</dbReference>
<keyword evidence="3" id="KW-1185">Reference proteome</keyword>
<proteinExistence type="predicted"/>
<organism evidence="2 3">
    <name type="scientific">Pedobacter yonginense</name>
    <dbReference type="NCBI Taxonomy" id="651869"/>
    <lineage>
        <taxon>Bacteria</taxon>
        <taxon>Pseudomonadati</taxon>
        <taxon>Bacteroidota</taxon>
        <taxon>Sphingobacteriia</taxon>
        <taxon>Sphingobacteriales</taxon>
        <taxon>Sphingobacteriaceae</taxon>
        <taxon>Pedobacter</taxon>
    </lineage>
</organism>
<dbReference type="GO" id="GO:0016757">
    <property type="term" value="F:glycosyltransferase activity"/>
    <property type="evidence" value="ECO:0007669"/>
    <property type="project" value="TreeGrafter"/>
</dbReference>
<dbReference type="Proteomes" id="UP000245379">
    <property type="component" value="Unassembled WGS sequence"/>
</dbReference>
<keyword evidence="1 2" id="KW-0808">Transferase</keyword>
<dbReference type="AlphaFoldDB" id="A0A317ES24"/>
<dbReference type="EMBL" id="QGNZ01000001">
    <property type="protein sequence ID" value="PWS29222.1"/>
    <property type="molecule type" value="Genomic_DNA"/>
</dbReference>
<evidence type="ECO:0000313" key="3">
    <source>
        <dbReference type="Proteomes" id="UP000245379"/>
    </source>
</evidence>